<evidence type="ECO:0000313" key="2">
    <source>
        <dbReference type="Proteomes" id="UP001143910"/>
    </source>
</evidence>
<accession>A0ACC1NQR7</accession>
<dbReference type="EMBL" id="JANJQO010000120">
    <property type="protein sequence ID" value="KAJ2981627.1"/>
    <property type="molecule type" value="Genomic_DNA"/>
</dbReference>
<name>A0ACC1NQR7_9HYPO</name>
<reference evidence="1" key="1">
    <citation type="submission" date="2022-08" db="EMBL/GenBank/DDBJ databases">
        <title>Genome Sequence of Lecanicillium fungicola.</title>
        <authorList>
            <person name="Buettner E."/>
        </authorList>
    </citation>
    <scope>NUCLEOTIDE SEQUENCE</scope>
    <source>
        <strain evidence="1">Babe33</strain>
    </source>
</reference>
<gene>
    <name evidence="1" type="ORF">NQ176_g1911</name>
</gene>
<evidence type="ECO:0000313" key="1">
    <source>
        <dbReference type="EMBL" id="KAJ2981627.1"/>
    </source>
</evidence>
<dbReference type="Proteomes" id="UP001143910">
    <property type="component" value="Unassembled WGS sequence"/>
</dbReference>
<proteinExistence type="predicted"/>
<organism evidence="1 2">
    <name type="scientific">Zarea fungicola</name>
    <dbReference type="NCBI Taxonomy" id="93591"/>
    <lineage>
        <taxon>Eukaryota</taxon>
        <taxon>Fungi</taxon>
        <taxon>Dikarya</taxon>
        <taxon>Ascomycota</taxon>
        <taxon>Pezizomycotina</taxon>
        <taxon>Sordariomycetes</taxon>
        <taxon>Hypocreomycetidae</taxon>
        <taxon>Hypocreales</taxon>
        <taxon>Cordycipitaceae</taxon>
        <taxon>Zarea</taxon>
    </lineage>
</organism>
<protein>
    <submittedName>
        <fullName evidence="1">Uncharacterized protein</fullName>
    </submittedName>
</protein>
<keyword evidence="2" id="KW-1185">Reference proteome</keyword>
<sequence length="483" mass="51774">MADSETSSSFTVPFWLDGKEIIASDTFDVITPIRQEKIYECSSASENDVLAALQSAQKAFELWSQTKPATRRNIFLRAAGEFERRLYELAMIAHNETGSPITFCQGQVKAMQEACTSLAGQIHGACSSTAPITAHDGQSAMVMKQAYGVVLGITPWNAPYPLGARACLQPLAMGNTVVLKGPEAAPKTSWAISSVLHAAGLPAGCLNTLYHRSSDAAQITKLLVSNPTVKKINFTGSTAVGSIIASLAGEYLKPTVMELGGKAVAIVCEDADIKSAAGQCALGAFLNAGQICMSTEKIVVHARIADAFRTALKQAMDRLFGSNAMGMPQLISKAPVEKNKRLVADAVAKGATVFYGDFNADLPSQTTMQPVILENVKPDMDIYKTESFGPTVALYVVQTDEEAVRMVNESDYGLSSAVFTEDLRRAMNLAKQIEAGAVHINSMTVHDDPALPHGGLKNSGYGRFNGPEGLQEWVWSKVVTWKD</sequence>
<comment type="caution">
    <text evidence="1">The sequence shown here is derived from an EMBL/GenBank/DDBJ whole genome shotgun (WGS) entry which is preliminary data.</text>
</comment>